<dbReference type="EMBL" id="QJJM01000001">
    <property type="protein sequence ID" value="PXW79021.1"/>
    <property type="molecule type" value="Genomic_DNA"/>
</dbReference>
<evidence type="ECO:0000313" key="1">
    <source>
        <dbReference type="EMBL" id="PXW79021.1"/>
    </source>
</evidence>
<sequence length="86" mass="9511">MKRCSATHCRAPVAKGQLFCGAHWAQVPERTRRAIHGAWRARDTQAYAEAFDAARNAIDLADGTFEDVMAPPPSRWIVPQHLGAAR</sequence>
<protein>
    <submittedName>
        <fullName evidence="1">Uncharacterized protein</fullName>
    </submittedName>
</protein>
<keyword evidence="2" id="KW-1185">Reference proteome</keyword>
<name>A0A2V3VDW3_9SPHN</name>
<dbReference type="RefSeq" id="WP_110297014.1">
    <property type="nucleotide sequence ID" value="NZ_QJJM01000001.1"/>
</dbReference>
<proteinExistence type="predicted"/>
<dbReference type="Proteomes" id="UP000248014">
    <property type="component" value="Unassembled WGS sequence"/>
</dbReference>
<dbReference type="OrthoDB" id="7597202at2"/>
<reference evidence="1 2" key="1">
    <citation type="submission" date="2018-05" db="EMBL/GenBank/DDBJ databases">
        <title>Genomic Encyclopedia of Type Strains, Phase IV (KMG-IV): sequencing the most valuable type-strain genomes for metagenomic binning, comparative biology and taxonomic classification.</title>
        <authorList>
            <person name="Goeker M."/>
        </authorList>
    </citation>
    <scope>NUCLEOTIDE SEQUENCE [LARGE SCALE GENOMIC DNA]</scope>
    <source>
        <strain evidence="1 2">DSM 3183</strain>
    </source>
</reference>
<dbReference type="AlphaFoldDB" id="A0A2V3VDW3"/>
<evidence type="ECO:0000313" key="2">
    <source>
        <dbReference type="Proteomes" id="UP000248014"/>
    </source>
</evidence>
<comment type="caution">
    <text evidence="1">The sequence shown here is derived from an EMBL/GenBank/DDBJ whole genome shotgun (WGS) entry which is preliminary data.</text>
</comment>
<gene>
    <name evidence="1" type="ORF">C7451_10183</name>
</gene>
<organism evidence="1 2">
    <name type="scientific">Blastomonas natatoria</name>
    <dbReference type="NCBI Taxonomy" id="34015"/>
    <lineage>
        <taxon>Bacteria</taxon>
        <taxon>Pseudomonadati</taxon>
        <taxon>Pseudomonadota</taxon>
        <taxon>Alphaproteobacteria</taxon>
        <taxon>Sphingomonadales</taxon>
        <taxon>Sphingomonadaceae</taxon>
        <taxon>Blastomonas</taxon>
    </lineage>
</organism>
<accession>A0A2V3VDW3</accession>